<feature type="coiled-coil region" evidence="1">
    <location>
        <begin position="313"/>
        <end position="354"/>
    </location>
</feature>
<dbReference type="RefSeq" id="XP_043039865.1">
    <property type="nucleotide sequence ID" value="XM_043186210.1"/>
</dbReference>
<keyword evidence="1" id="KW-0175">Coiled coil</keyword>
<organism evidence="3 4">
    <name type="scientific">Guyanagaster necrorhizus</name>
    <dbReference type="NCBI Taxonomy" id="856835"/>
    <lineage>
        <taxon>Eukaryota</taxon>
        <taxon>Fungi</taxon>
        <taxon>Dikarya</taxon>
        <taxon>Basidiomycota</taxon>
        <taxon>Agaricomycotina</taxon>
        <taxon>Agaricomycetes</taxon>
        <taxon>Agaricomycetidae</taxon>
        <taxon>Agaricales</taxon>
        <taxon>Marasmiineae</taxon>
        <taxon>Physalacriaceae</taxon>
        <taxon>Guyanagaster</taxon>
    </lineage>
</organism>
<evidence type="ECO:0000313" key="4">
    <source>
        <dbReference type="Proteomes" id="UP000812287"/>
    </source>
</evidence>
<accession>A0A9P7VTF0</accession>
<dbReference type="Proteomes" id="UP000812287">
    <property type="component" value="Unassembled WGS sequence"/>
</dbReference>
<keyword evidence="4" id="KW-1185">Reference proteome</keyword>
<feature type="coiled-coil region" evidence="1">
    <location>
        <begin position="184"/>
        <end position="285"/>
    </location>
</feature>
<feature type="coiled-coil region" evidence="1">
    <location>
        <begin position="597"/>
        <end position="631"/>
    </location>
</feature>
<feature type="coiled-coil region" evidence="1">
    <location>
        <begin position="476"/>
        <end position="514"/>
    </location>
</feature>
<name>A0A9P7VTF0_9AGAR</name>
<evidence type="ECO:0000256" key="1">
    <source>
        <dbReference type="SAM" id="Coils"/>
    </source>
</evidence>
<dbReference type="OrthoDB" id="419631at2759"/>
<proteinExistence type="predicted"/>
<dbReference type="GeneID" id="66108507"/>
<evidence type="ECO:0000256" key="2">
    <source>
        <dbReference type="SAM" id="MobiDB-lite"/>
    </source>
</evidence>
<feature type="coiled-coil region" evidence="1">
    <location>
        <begin position="82"/>
        <end position="148"/>
    </location>
</feature>
<feature type="region of interest" description="Disordered" evidence="2">
    <location>
        <begin position="44"/>
        <end position="77"/>
    </location>
</feature>
<feature type="compositionally biased region" description="Low complexity" evidence="2">
    <location>
        <begin position="66"/>
        <end position="76"/>
    </location>
</feature>
<sequence>MFPRGPRFEAPKVSDIPGPNAYNIALDSQLDAYKRGAFLEKMDRFSKKEPSDVPGPNSYNTDTIATTSKPTTKPSSNNADRYAILQRKVEDLERLHNEDKRSHNNEIDCLKLELSRAQKTVLEQTTRLDKQKKQHDALDLRIQELSKAASSDKAEIKGLRMKLRVTEHERAQLSSKQGDVIQRKNKWKEEIREKDKKIAHLEKALEAAKKRGEEAEALSMVMKVKRDEDTAAARAAYEVLQSEADTARKEATRTRLKLEESSAEADSLLEDLRQQKLLLETVSNEYSRLATATISKTTFSRLQNNHLTAQMYAFRLQRKLANAEGQVVELANLIRQVRDQNHLLADRLRETEEEIRSFWSPVLRSQVVSRRPVDDTDAVIAAVEKDMHDESALRDHLDTEIDKMFTDYYCLLCNDILSSHCEADLELTDVGQSKEDLSKRLAEVEEYLGTVSRQVSQTEGERDNARQLFKAAEVLAEDLCQQSEEYRRQTADLKAKLEEQSHTYKEELKGEKENAQRLTSTIHKQRMAEEGLRAEIDLLGIEVASAEHLQEAYRALSEEVGSLLAKNALAEDVAQQLSKFNAEIIGHQNHAQKIMYVERIRNELAESKQKHALLTREHEALVSQKRELLNEIDMYKSVVVHDKPKTTITRVHRLPLTDFNQSMSHYLPQSKDTGLYPRTLDTIPVDGE</sequence>
<comment type="caution">
    <text evidence="3">The sequence shown here is derived from an EMBL/GenBank/DDBJ whole genome shotgun (WGS) entry which is preliminary data.</text>
</comment>
<dbReference type="EMBL" id="MU250534">
    <property type="protein sequence ID" value="KAG7446365.1"/>
    <property type="molecule type" value="Genomic_DNA"/>
</dbReference>
<protein>
    <submittedName>
        <fullName evidence="3">Uncharacterized protein</fullName>
    </submittedName>
</protein>
<evidence type="ECO:0000313" key="3">
    <source>
        <dbReference type="EMBL" id="KAG7446365.1"/>
    </source>
</evidence>
<dbReference type="AlphaFoldDB" id="A0A9P7VTF0"/>
<reference evidence="3" key="1">
    <citation type="submission" date="2020-11" db="EMBL/GenBank/DDBJ databases">
        <title>Adaptations for nitrogen fixation in a non-lichenized fungal sporocarp promotes dispersal by wood-feeding termites.</title>
        <authorList>
            <consortium name="DOE Joint Genome Institute"/>
            <person name="Koch R.A."/>
            <person name="Yoon G."/>
            <person name="Arayal U."/>
            <person name="Lail K."/>
            <person name="Amirebrahimi M."/>
            <person name="Labutti K."/>
            <person name="Lipzen A."/>
            <person name="Riley R."/>
            <person name="Barry K."/>
            <person name="Henrissat B."/>
            <person name="Grigoriev I.V."/>
            <person name="Herr J.R."/>
            <person name="Aime M.C."/>
        </authorList>
    </citation>
    <scope>NUCLEOTIDE SEQUENCE</scope>
    <source>
        <strain evidence="3">MCA 3950</strain>
    </source>
</reference>
<gene>
    <name evidence="3" type="ORF">BT62DRAFT_931815</name>
</gene>